<dbReference type="PROSITE" id="PS50995">
    <property type="entry name" value="HTH_MARR_2"/>
    <property type="match status" value="1"/>
</dbReference>
<proteinExistence type="predicted"/>
<dbReference type="InterPro" id="IPR036388">
    <property type="entry name" value="WH-like_DNA-bd_sf"/>
</dbReference>
<name>A0ABP8W115_9MICO</name>
<dbReference type="SMART" id="SM00347">
    <property type="entry name" value="HTH_MARR"/>
    <property type="match status" value="1"/>
</dbReference>
<reference evidence="3" key="1">
    <citation type="journal article" date="2019" name="Int. J. Syst. Evol. Microbiol.">
        <title>The Global Catalogue of Microorganisms (GCM) 10K type strain sequencing project: providing services to taxonomists for standard genome sequencing and annotation.</title>
        <authorList>
            <consortium name="The Broad Institute Genomics Platform"/>
            <consortium name="The Broad Institute Genome Sequencing Center for Infectious Disease"/>
            <person name="Wu L."/>
            <person name="Ma J."/>
        </authorList>
    </citation>
    <scope>NUCLEOTIDE SEQUENCE [LARGE SCALE GENOMIC DNA]</scope>
    <source>
        <strain evidence="3">JCM 18956</strain>
    </source>
</reference>
<dbReference type="Proteomes" id="UP001501295">
    <property type="component" value="Unassembled WGS sequence"/>
</dbReference>
<comment type="caution">
    <text evidence="2">The sequence shown here is derived from an EMBL/GenBank/DDBJ whole genome shotgun (WGS) entry which is preliminary data.</text>
</comment>
<sequence length="148" mass="15391">MPTPDDAATAALLVRDVGPLRRALAKAARAAADLPDLPDAQIEVIRELAASGPQSPGDLAARLRLARSTVSNLVTTLVAAGLVERAAEPSDLRSVTLSASPVALDRMRRYDVLGAQVVERALESLPANDRAALAAAAPALAELTRQLE</sequence>
<dbReference type="Pfam" id="PF12802">
    <property type="entry name" value="MarR_2"/>
    <property type="match status" value="1"/>
</dbReference>
<dbReference type="InterPro" id="IPR052526">
    <property type="entry name" value="HTH-type_Bedaq_tolerance"/>
</dbReference>
<dbReference type="EMBL" id="BAABLM010000003">
    <property type="protein sequence ID" value="GAA4675604.1"/>
    <property type="molecule type" value="Genomic_DNA"/>
</dbReference>
<evidence type="ECO:0000259" key="1">
    <source>
        <dbReference type="PROSITE" id="PS50995"/>
    </source>
</evidence>
<dbReference type="SUPFAM" id="SSF46785">
    <property type="entry name" value="Winged helix' DNA-binding domain"/>
    <property type="match status" value="1"/>
</dbReference>
<dbReference type="PANTHER" id="PTHR39515">
    <property type="entry name" value="CONSERVED PROTEIN"/>
    <property type="match status" value="1"/>
</dbReference>
<feature type="domain" description="HTH marR-type" evidence="1">
    <location>
        <begin position="10"/>
        <end position="148"/>
    </location>
</feature>
<dbReference type="RefSeq" id="WP_345375724.1">
    <property type="nucleotide sequence ID" value="NZ_BAABLM010000003.1"/>
</dbReference>
<evidence type="ECO:0000313" key="3">
    <source>
        <dbReference type="Proteomes" id="UP001501295"/>
    </source>
</evidence>
<organism evidence="2 3">
    <name type="scientific">Frondihabitans cladoniiphilus</name>
    <dbReference type="NCBI Taxonomy" id="715785"/>
    <lineage>
        <taxon>Bacteria</taxon>
        <taxon>Bacillati</taxon>
        <taxon>Actinomycetota</taxon>
        <taxon>Actinomycetes</taxon>
        <taxon>Micrococcales</taxon>
        <taxon>Microbacteriaceae</taxon>
        <taxon>Frondihabitans</taxon>
    </lineage>
</organism>
<accession>A0ABP8W115</accession>
<dbReference type="InterPro" id="IPR036390">
    <property type="entry name" value="WH_DNA-bd_sf"/>
</dbReference>
<dbReference type="PANTHER" id="PTHR39515:SF2">
    <property type="entry name" value="HTH-TYPE TRANSCRIPTIONAL REGULATOR RV0880"/>
    <property type="match status" value="1"/>
</dbReference>
<keyword evidence="3" id="KW-1185">Reference proteome</keyword>
<protein>
    <recommendedName>
        <fullName evidence="1">HTH marR-type domain-containing protein</fullName>
    </recommendedName>
</protein>
<gene>
    <name evidence="2" type="ORF">GCM10025780_20200</name>
</gene>
<dbReference type="InterPro" id="IPR000835">
    <property type="entry name" value="HTH_MarR-typ"/>
</dbReference>
<dbReference type="Gene3D" id="1.10.10.10">
    <property type="entry name" value="Winged helix-like DNA-binding domain superfamily/Winged helix DNA-binding domain"/>
    <property type="match status" value="1"/>
</dbReference>
<evidence type="ECO:0000313" key="2">
    <source>
        <dbReference type="EMBL" id="GAA4675604.1"/>
    </source>
</evidence>